<sequence>MAGLSVKIDSEPAFRMSKDIAKLSERGMLRANINSTNRILTHARKAAIEAGARKTGLTKSILRKRFVAKRADGRKGRKAVAMVWASRSGRGFHDHLTKSKARDPGFFRKRRGKAPQRGKARRGGDRRASKYYRHKGLYTNNWYGSKRLLVGSFLMPMSSRNREGGAYTHIAARRISMGRDSKLEFPWGTNAGRLLRSKVVDTAFGNAVKQVANKYMREAYHDQANKMLKKRYK</sequence>
<comment type="caution">
    <text evidence="2">The sequence shown here is derived from an EMBL/GenBank/DDBJ whole genome shotgun (WGS) entry which is preliminary data.</text>
</comment>
<feature type="region of interest" description="Disordered" evidence="1">
    <location>
        <begin position="93"/>
        <end position="128"/>
    </location>
</feature>
<organism evidence="2 3">
    <name type="scientific">Shewanella submarina</name>
    <dbReference type="NCBI Taxonomy" id="2016376"/>
    <lineage>
        <taxon>Bacteria</taxon>
        <taxon>Pseudomonadati</taxon>
        <taxon>Pseudomonadota</taxon>
        <taxon>Gammaproteobacteria</taxon>
        <taxon>Alteromonadales</taxon>
        <taxon>Shewanellaceae</taxon>
        <taxon>Shewanella</taxon>
    </lineage>
</organism>
<evidence type="ECO:0000313" key="2">
    <source>
        <dbReference type="EMBL" id="MFC3136641.1"/>
    </source>
</evidence>
<evidence type="ECO:0000313" key="3">
    <source>
        <dbReference type="Proteomes" id="UP001595621"/>
    </source>
</evidence>
<dbReference type="RefSeq" id="WP_248936444.1">
    <property type="nucleotide sequence ID" value="NZ_JAKILF010000005.1"/>
</dbReference>
<evidence type="ECO:0000256" key="1">
    <source>
        <dbReference type="SAM" id="MobiDB-lite"/>
    </source>
</evidence>
<reference evidence="3" key="1">
    <citation type="journal article" date="2019" name="Int. J. Syst. Evol. Microbiol.">
        <title>The Global Catalogue of Microorganisms (GCM) 10K type strain sequencing project: providing services to taxonomists for standard genome sequencing and annotation.</title>
        <authorList>
            <consortium name="The Broad Institute Genomics Platform"/>
            <consortium name="The Broad Institute Genome Sequencing Center for Infectious Disease"/>
            <person name="Wu L."/>
            <person name="Ma J."/>
        </authorList>
    </citation>
    <scope>NUCLEOTIDE SEQUENCE [LARGE SCALE GENOMIC DNA]</scope>
    <source>
        <strain evidence="3">KCTC 52277</strain>
    </source>
</reference>
<proteinExistence type="predicted"/>
<dbReference type="EMBL" id="JBHRTD010000001">
    <property type="protein sequence ID" value="MFC3136641.1"/>
    <property type="molecule type" value="Genomic_DNA"/>
</dbReference>
<accession>A0ABV7G8J6</accession>
<name>A0ABV7G8J6_9GAMM</name>
<gene>
    <name evidence="2" type="ORF">ACFOE0_00350</name>
</gene>
<protein>
    <submittedName>
        <fullName evidence="2">Uncharacterized protein</fullName>
    </submittedName>
</protein>
<feature type="compositionally biased region" description="Basic residues" evidence="1">
    <location>
        <begin position="107"/>
        <end position="121"/>
    </location>
</feature>
<keyword evidence="3" id="KW-1185">Reference proteome</keyword>
<dbReference type="Proteomes" id="UP001595621">
    <property type="component" value="Unassembled WGS sequence"/>
</dbReference>
<feature type="compositionally biased region" description="Basic and acidic residues" evidence="1">
    <location>
        <begin position="93"/>
        <end position="106"/>
    </location>
</feature>